<keyword evidence="2" id="KW-1185">Reference proteome</keyword>
<dbReference type="EMBL" id="JAQQDB010000023">
    <property type="protein sequence ID" value="MFM0520412.1"/>
    <property type="molecule type" value="Genomic_DNA"/>
</dbReference>
<evidence type="ECO:0000313" key="2">
    <source>
        <dbReference type="Proteomes" id="UP001629462"/>
    </source>
</evidence>
<proteinExistence type="predicted"/>
<evidence type="ECO:0008006" key="3">
    <source>
        <dbReference type="Google" id="ProtNLM"/>
    </source>
</evidence>
<reference evidence="1 2" key="1">
    <citation type="journal article" date="2024" name="Chem. Sci.">
        <title>Discovery of megapolipeptins by genome mining of a Burkholderiales bacteria collection.</title>
        <authorList>
            <person name="Paulo B.S."/>
            <person name="Recchia M.J.J."/>
            <person name="Lee S."/>
            <person name="Fergusson C.H."/>
            <person name="Romanowski S.B."/>
            <person name="Hernandez A."/>
            <person name="Krull N."/>
            <person name="Liu D.Y."/>
            <person name="Cavanagh H."/>
            <person name="Bos A."/>
            <person name="Gray C.A."/>
            <person name="Murphy B.T."/>
            <person name="Linington R.G."/>
            <person name="Eustaquio A.S."/>
        </authorList>
    </citation>
    <scope>NUCLEOTIDE SEQUENCE [LARGE SCALE GENOMIC DNA]</scope>
    <source>
        <strain evidence="1 2">RL17-374-BIF-D</strain>
    </source>
</reference>
<evidence type="ECO:0000313" key="1">
    <source>
        <dbReference type="EMBL" id="MFM0520412.1"/>
    </source>
</evidence>
<protein>
    <recommendedName>
        <fullName evidence="3">Fido domain-containing protein</fullName>
    </recommendedName>
</protein>
<dbReference type="RefSeq" id="WP_250487458.1">
    <property type="nucleotide sequence ID" value="NZ_JAQQDB010000023.1"/>
</dbReference>
<sequence>MIVVDRLYQQPPFRQGNGHDASRLITLFPAAVFVTAGRWLCKTALHSLRLARWWELELAVRDAIDG</sequence>
<dbReference type="Proteomes" id="UP001629462">
    <property type="component" value="Unassembled WGS sequence"/>
</dbReference>
<accession>A0ABW9CQX5</accession>
<gene>
    <name evidence="1" type="ORF">PQR08_23565</name>
</gene>
<organism evidence="1 2">
    <name type="scientific">Caballeronia jiangsuensis</name>
    <dbReference type="NCBI Taxonomy" id="1458357"/>
    <lineage>
        <taxon>Bacteria</taxon>
        <taxon>Pseudomonadati</taxon>
        <taxon>Pseudomonadota</taxon>
        <taxon>Betaproteobacteria</taxon>
        <taxon>Burkholderiales</taxon>
        <taxon>Burkholderiaceae</taxon>
        <taxon>Caballeronia</taxon>
    </lineage>
</organism>
<name>A0ABW9CQX5_9BURK</name>
<comment type="caution">
    <text evidence="1">The sequence shown here is derived from an EMBL/GenBank/DDBJ whole genome shotgun (WGS) entry which is preliminary data.</text>
</comment>